<gene>
    <name evidence="2" type="ORF">LVJ94_23590</name>
</gene>
<dbReference type="RefSeq" id="WP_394839875.1">
    <property type="nucleotide sequence ID" value="NZ_CP089929.1"/>
</dbReference>
<reference evidence="2" key="1">
    <citation type="submission" date="2021-12" db="EMBL/GenBank/DDBJ databases">
        <title>Discovery of the Pendulisporaceae a myxobacterial family with distinct sporulation behavior and unique specialized metabolism.</title>
        <authorList>
            <person name="Garcia R."/>
            <person name="Popoff A."/>
            <person name="Bader C.D."/>
            <person name="Loehr J."/>
            <person name="Walesch S."/>
            <person name="Walt C."/>
            <person name="Boldt J."/>
            <person name="Bunk B."/>
            <person name="Haeckl F.J.F.P.J."/>
            <person name="Gunesch A.P."/>
            <person name="Birkelbach J."/>
            <person name="Nuebel U."/>
            <person name="Pietschmann T."/>
            <person name="Bach T."/>
            <person name="Mueller R."/>
        </authorList>
    </citation>
    <scope>NUCLEOTIDE SEQUENCE</scope>
    <source>
        <strain evidence="2">MSr11367</strain>
    </source>
</reference>
<dbReference type="InterPro" id="IPR037401">
    <property type="entry name" value="SnoaL-like"/>
</dbReference>
<dbReference type="EMBL" id="CP089983">
    <property type="protein sequence ID" value="WXB10198.1"/>
    <property type="molecule type" value="Genomic_DNA"/>
</dbReference>
<dbReference type="Gene3D" id="3.10.450.50">
    <property type="match status" value="1"/>
</dbReference>
<evidence type="ECO:0000313" key="3">
    <source>
        <dbReference type="Proteomes" id="UP001374803"/>
    </source>
</evidence>
<protein>
    <submittedName>
        <fullName evidence="2">Nuclear transport factor 2 family protein</fullName>
    </submittedName>
</protein>
<proteinExistence type="predicted"/>
<keyword evidence="3" id="KW-1185">Reference proteome</keyword>
<evidence type="ECO:0000259" key="1">
    <source>
        <dbReference type="Pfam" id="PF12680"/>
    </source>
</evidence>
<organism evidence="2 3">
    <name type="scientific">Pendulispora rubella</name>
    <dbReference type="NCBI Taxonomy" id="2741070"/>
    <lineage>
        <taxon>Bacteria</taxon>
        <taxon>Pseudomonadati</taxon>
        <taxon>Myxococcota</taxon>
        <taxon>Myxococcia</taxon>
        <taxon>Myxococcales</taxon>
        <taxon>Sorangiineae</taxon>
        <taxon>Pendulisporaceae</taxon>
        <taxon>Pendulispora</taxon>
    </lineage>
</organism>
<dbReference type="Proteomes" id="UP001374803">
    <property type="component" value="Chromosome"/>
</dbReference>
<accession>A0ABZ2LK11</accession>
<evidence type="ECO:0000313" key="2">
    <source>
        <dbReference type="EMBL" id="WXB10198.1"/>
    </source>
</evidence>
<feature type="domain" description="SnoaL-like" evidence="1">
    <location>
        <begin position="12"/>
        <end position="112"/>
    </location>
</feature>
<dbReference type="SUPFAM" id="SSF54427">
    <property type="entry name" value="NTF2-like"/>
    <property type="match status" value="1"/>
</dbReference>
<dbReference type="Pfam" id="PF12680">
    <property type="entry name" value="SnoaL_2"/>
    <property type="match status" value="1"/>
</dbReference>
<name>A0ABZ2LK11_9BACT</name>
<dbReference type="InterPro" id="IPR032710">
    <property type="entry name" value="NTF2-like_dom_sf"/>
</dbReference>
<sequence length="132" mass="14390">MSREDMDAVLAAHITAEAAHDMEGILATLCDDAVHQLTGVPGGLIQGREAIRERYAGAFAEFEGGDLQPVHRTHGDDYLIDEGLWHARHVASGRAVVIRLLHVCEFRDRRISKEIVWMDTAALAAQLGAPAP</sequence>